<dbReference type="GeneID" id="87943453"/>
<protein>
    <submittedName>
        <fullName evidence="1">Uncharacterized protein</fullName>
    </submittedName>
</protein>
<dbReference type="AlphaFoldDB" id="A0AAX4IEZ7"/>
<gene>
    <name evidence="1" type="ORF">CDEST_06950</name>
</gene>
<name>A0AAX4IEZ7_9PEZI</name>
<organism evidence="1 2">
    <name type="scientific">Colletotrichum destructivum</name>
    <dbReference type="NCBI Taxonomy" id="34406"/>
    <lineage>
        <taxon>Eukaryota</taxon>
        <taxon>Fungi</taxon>
        <taxon>Dikarya</taxon>
        <taxon>Ascomycota</taxon>
        <taxon>Pezizomycotina</taxon>
        <taxon>Sordariomycetes</taxon>
        <taxon>Hypocreomycetidae</taxon>
        <taxon>Glomerellales</taxon>
        <taxon>Glomerellaceae</taxon>
        <taxon>Colletotrichum</taxon>
        <taxon>Colletotrichum destructivum species complex</taxon>
    </lineage>
</organism>
<evidence type="ECO:0000313" key="2">
    <source>
        <dbReference type="Proteomes" id="UP001322277"/>
    </source>
</evidence>
<dbReference type="KEGG" id="cdet:87943453"/>
<sequence length="75" mass="8699">MVHGGISKLRWQIKTESRPGPKLRARTHHGLFLQSRPPASFKASRSPFPVPIPVPVPDLFRFYHTRLLRFLVSRQ</sequence>
<keyword evidence="2" id="KW-1185">Reference proteome</keyword>
<evidence type="ECO:0000313" key="1">
    <source>
        <dbReference type="EMBL" id="WQF81936.1"/>
    </source>
</evidence>
<proteinExistence type="predicted"/>
<dbReference type="RefSeq" id="XP_062779160.1">
    <property type="nucleotide sequence ID" value="XM_062923109.1"/>
</dbReference>
<dbReference type="Proteomes" id="UP001322277">
    <property type="component" value="Chromosome 4"/>
</dbReference>
<accession>A0AAX4IEZ7</accession>
<reference evidence="2" key="1">
    <citation type="journal article" date="2023" name="bioRxiv">
        <title>Complete genome of the Medicago anthracnose fungus, Colletotrichum destructivum, reveals a mini-chromosome-like region within a core chromosome.</title>
        <authorList>
            <person name="Lapalu N."/>
            <person name="Simon A."/>
            <person name="Lu A."/>
            <person name="Plaumann P.-L."/>
            <person name="Amselem J."/>
            <person name="Pigne S."/>
            <person name="Auger A."/>
            <person name="Koch C."/>
            <person name="Dallery J.-F."/>
            <person name="O'Connell R.J."/>
        </authorList>
    </citation>
    <scope>NUCLEOTIDE SEQUENCE [LARGE SCALE GENOMIC DNA]</scope>
    <source>
        <strain evidence="2">CBS 520.97</strain>
    </source>
</reference>
<dbReference type="EMBL" id="CP137308">
    <property type="protein sequence ID" value="WQF81936.1"/>
    <property type="molecule type" value="Genomic_DNA"/>
</dbReference>